<dbReference type="OrthoDB" id="29500at2759"/>
<evidence type="ECO:0000313" key="3">
    <source>
        <dbReference type="EMBL" id="ELP84391.1"/>
    </source>
</evidence>
<dbReference type="EMBL" id="KB207130">
    <property type="protein sequence ID" value="ELP84391.1"/>
    <property type="molecule type" value="Genomic_DNA"/>
</dbReference>
<dbReference type="Proteomes" id="UP000014680">
    <property type="component" value="Unassembled WGS sequence"/>
</dbReference>
<dbReference type="InterPro" id="IPR024975">
    <property type="entry name" value="NOV_C"/>
</dbReference>
<keyword evidence="4" id="KW-1185">Reference proteome</keyword>
<sequence>MSNLPTYRPALRMFGNYPSSPYSQQNTSEVNVPLSQPLSQPLQQPLQQNYPVYYTPSPIPLYQQPSSPPYEQVQNVQTQNLPLPNYSPNLNQKIQQKETLDAINGNLSSVKNYEEQRNIIFKQIQNESHVISSRKKTSQSDSQRCQICNDFCLLTHAFHSIIPEPSDFWKVLFGLDHLKGNDQRLESILRINCIVTTFVISDDKTTQIKISNQDEMVILDLICNPYAINVIKSENGIAEIEKSIMTKKVIGLKLNRVKDIVNQCDKAKRQKIEKSKSSEKVEKNKNLKKTEKIENLEKIEKNEKVEKKAMEEDDKEEQNVAKVVERIFLKMRILNFNEFLLKIGDIEKAVCDELKIEKFELLQNGDFLSFCGKSVDFDCLKGVVSRKLDILVDSENIRSYDDVEKIISEETETLEKVVQIVCEMKYLVNLNSVKQFENVDFQRVIDARALDNFDFLKVHKKLFKLPKIDISNINGQILSHIDDLNYLSGLLVALYYNASFLSKCSISNFAQHLLETFEKTKSSVYALHSVISRALFACKILNQLPVEVINSRNFVLNFLEGLNVSVAVLEMLSRNNVAFLKTEILMQMKTCFAPLLQSFDLSDEISGVVEMKTTDINYIRSDMFEESAFEFTPPNEIVIDTVTRDGEIVKTVDYTNPELVSLLCENAEEHAPKFLNVFFEFLMLNEDAFIETFHKKEIVCGKSQKLKEFSTFYFDLKNTKFVPTKSNTFEVPENVLNSKMGNFVDVETTRACVSEKLAKYVAYKAFPSVAGVVERMQNTTSRVTHQYINTLLEIPQTQLNVFNEFISRPIVLINNSTSSLAKLARSSCVTGMSGICVTTANETTWVVPKFAFLKDDANFFPTVNVPKKRRTAFLGIGVKPKPSLKDYVDAIVFVDDHCKGLTDDLAKGVSHDERNDMFKNLLSQIVTISETTPLCYENVKSLLHRKIITNMKGESVEFDANVYYNNISHLLKYMPEEVEKYVFTLPLPDKCRVNSFLEVLNIKCASTVLVIDVESSLNCSENFTTALKRVLKSVLPKIQTAKLIKNYEMFLYNFQVFVHKNLNVKFTFVPTMTVTTAEVSAIVQGVSLHVLERTGICSYNALAALSRLFFREVDESFVSEMLQKLSTGYPIKFESDTIQFESRDISKQTGKEAEKDPPSNTKAEGQSESPHLESDGQVVTKKAIGVNWEVVTKGRAPAHVKDEDIEIEVSPFKFINGVSTIVQTGLVGEQIVYEFLKEKYGKKVDWINEKSEGVERTEKGLPYDIVILNDFGTIETYIEVKTTRIKDKKFFEMSYREFDFAKEKRKNFQIYRLDGFGGNLLNIKIIKDPFGKWMNGEIMIKVCFL</sequence>
<dbReference type="InterPro" id="IPR052957">
    <property type="entry name" value="Auxin_embryo_med"/>
</dbReference>
<dbReference type="RefSeq" id="XP_004183737.1">
    <property type="nucleotide sequence ID" value="XM_004183689.1"/>
</dbReference>
<protein>
    <recommendedName>
        <fullName evidence="2">Protein NO VEIN C-terminal domain-containing protein</fullName>
    </recommendedName>
</protein>
<evidence type="ECO:0000313" key="4">
    <source>
        <dbReference type="Proteomes" id="UP000014680"/>
    </source>
</evidence>
<dbReference type="KEGG" id="eiv:EIN_090240"/>
<proteinExistence type="predicted"/>
<dbReference type="GeneID" id="14883364"/>
<dbReference type="PANTHER" id="PTHR32387">
    <property type="entry name" value="WU:FJ29H11"/>
    <property type="match status" value="1"/>
</dbReference>
<evidence type="ECO:0000256" key="1">
    <source>
        <dbReference type="SAM" id="MobiDB-lite"/>
    </source>
</evidence>
<evidence type="ECO:0000259" key="2">
    <source>
        <dbReference type="Pfam" id="PF13020"/>
    </source>
</evidence>
<organism evidence="3 4">
    <name type="scientific">Entamoeba invadens IP1</name>
    <dbReference type="NCBI Taxonomy" id="370355"/>
    <lineage>
        <taxon>Eukaryota</taxon>
        <taxon>Amoebozoa</taxon>
        <taxon>Evosea</taxon>
        <taxon>Archamoebae</taxon>
        <taxon>Mastigamoebida</taxon>
        <taxon>Entamoebidae</taxon>
        <taxon>Entamoeba</taxon>
    </lineage>
</organism>
<accession>A0A0A1U0G5</accession>
<dbReference type="PANTHER" id="PTHR32387:SF0">
    <property type="entry name" value="PROTEIN NO VEIN"/>
    <property type="match status" value="1"/>
</dbReference>
<name>A0A0A1U0G5_ENTIV</name>
<gene>
    <name evidence="3" type="ORF">EIN_090240</name>
</gene>
<feature type="region of interest" description="Disordered" evidence="1">
    <location>
        <begin position="1144"/>
        <end position="1177"/>
    </location>
</feature>
<feature type="domain" description="Protein NO VEIN C-terminal" evidence="2">
    <location>
        <begin position="1228"/>
        <end position="1317"/>
    </location>
</feature>
<reference evidence="3 4" key="1">
    <citation type="submission" date="2012-10" db="EMBL/GenBank/DDBJ databases">
        <authorList>
            <person name="Zafar N."/>
            <person name="Inman J."/>
            <person name="Hall N."/>
            <person name="Lorenzi H."/>
            <person name="Caler E."/>
        </authorList>
    </citation>
    <scope>NUCLEOTIDE SEQUENCE [LARGE SCALE GENOMIC DNA]</scope>
    <source>
        <strain evidence="3 4">IP1</strain>
    </source>
</reference>
<dbReference type="Pfam" id="PF13020">
    <property type="entry name" value="NOV_C"/>
    <property type="match status" value="1"/>
</dbReference>
<dbReference type="OMA" id="DWINEKS"/>
<dbReference type="VEuPathDB" id="AmoebaDB:EIN_090240"/>
<feature type="compositionally biased region" description="Basic and acidic residues" evidence="1">
    <location>
        <begin position="1144"/>
        <end position="1157"/>
    </location>
</feature>
<feature type="compositionally biased region" description="Polar residues" evidence="1">
    <location>
        <begin position="1158"/>
        <end position="1169"/>
    </location>
</feature>